<evidence type="ECO:0000259" key="1">
    <source>
        <dbReference type="Pfam" id="PF14392"/>
    </source>
</evidence>
<dbReference type="Gene3D" id="3.60.10.10">
    <property type="entry name" value="Endonuclease/exonuclease/phosphatase"/>
    <property type="match status" value="1"/>
</dbReference>
<organism evidence="2 3">
    <name type="scientific">Rehmannia glutinosa</name>
    <name type="common">Chinese foxglove</name>
    <dbReference type="NCBI Taxonomy" id="99300"/>
    <lineage>
        <taxon>Eukaryota</taxon>
        <taxon>Viridiplantae</taxon>
        <taxon>Streptophyta</taxon>
        <taxon>Embryophyta</taxon>
        <taxon>Tracheophyta</taxon>
        <taxon>Spermatophyta</taxon>
        <taxon>Magnoliopsida</taxon>
        <taxon>eudicotyledons</taxon>
        <taxon>Gunneridae</taxon>
        <taxon>Pentapetalae</taxon>
        <taxon>asterids</taxon>
        <taxon>lamiids</taxon>
        <taxon>Lamiales</taxon>
        <taxon>Orobanchaceae</taxon>
        <taxon>Rehmannieae</taxon>
        <taxon>Rehmannia</taxon>
    </lineage>
</organism>
<dbReference type="InterPro" id="IPR025836">
    <property type="entry name" value="Zn_knuckle_CX2CX4HX4C"/>
</dbReference>
<dbReference type="SUPFAM" id="SSF56219">
    <property type="entry name" value="DNase I-like"/>
    <property type="match status" value="1"/>
</dbReference>
<reference evidence="2 3" key="1">
    <citation type="journal article" date="2021" name="Comput. Struct. Biotechnol. J.">
        <title>De novo genome assembly of the potent medicinal plant Rehmannia glutinosa using nanopore technology.</title>
        <authorList>
            <person name="Ma L."/>
            <person name="Dong C."/>
            <person name="Song C."/>
            <person name="Wang X."/>
            <person name="Zheng X."/>
            <person name="Niu Y."/>
            <person name="Chen S."/>
            <person name="Feng W."/>
        </authorList>
    </citation>
    <scope>NUCLEOTIDE SEQUENCE [LARGE SCALE GENOMIC DNA]</scope>
    <source>
        <strain evidence="2">DH-2019</strain>
    </source>
</reference>
<name>A0ABR0WS73_REHGL</name>
<protein>
    <recommendedName>
        <fullName evidence="1">Zinc knuckle CX2CX4HX4C domain-containing protein</fullName>
    </recommendedName>
</protein>
<gene>
    <name evidence="2" type="ORF">DH2020_016569</name>
</gene>
<dbReference type="Proteomes" id="UP001318860">
    <property type="component" value="Unassembled WGS sequence"/>
</dbReference>
<evidence type="ECO:0000313" key="3">
    <source>
        <dbReference type="Proteomes" id="UP001318860"/>
    </source>
</evidence>
<keyword evidence="3" id="KW-1185">Reference proteome</keyword>
<sequence>MQLEGEGEGGLLLDNIDHEGQTQDLQWCLVGRFLLDRLVNFVALKNTLASIWRPVKVMGQVFDLPFGFMTEKVGKCIGDFIGLYVEADKHSFTGIWQNYIRIRVAFDVRNPLKCRMKIKNIGGEWVWIHFKYEKLPTFCFYCGFIGHSDKFCAKLFNIPSVSEDRAYGAWLRVPSRRQQGQSGGQWLHSSFPMHNYDQNHEEDGGFSPDNKSDNCAPQNQGYDYYSEVSYANRGGVTGGSYDKVELSVILGKDLTVFDSGNRININLGAGKEKEVVISDNKRHRTEKKENSINLIIDKDTDFADSDLAFGPDIVSTSGRLTGFYGFLERSRRRNLSAHSNLPWCCLGDFNDLLSLSEKRGGSVHPDRLIVRFRSSIDDCSLIDLGMFRYPFTWERGRGSVNWVKERLDRCFATQNWCSLFPNCKVWNMEASMSDHSPIYVDTGQRYRIKRVRRFRFENAWSREKDCCDVVEMGWNRGLTHVEPSYSNREN</sequence>
<dbReference type="InterPro" id="IPR036691">
    <property type="entry name" value="Endo/exonu/phosph_ase_sf"/>
</dbReference>
<proteinExistence type="predicted"/>
<feature type="domain" description="Zinc knuckle CX2CX4HX4C" evidence="1">
    <location>
        <begin position="106"/>
        <end position="153"/>
    </location>
</feature>
<dbReference type="Pfam" id="PF14392">
    <property type="entry name" value="zf-CCHC_4"/>
    <property type="match status" value="1"/>
</dbReference>
<dbReference type="PANTHER" id="PTHR33710:SF71">
    <property type="entry name" value="ENDONUCLEASE_EXONUCLEASE_PHOSPHATASE DOMAIN-CONTAINING PROTEIN"/>
    <property type="match status" value="1"/>
</dbReference>
<evidence type="ECO:0000313" key="2">
    <source>
        <dbReference type="EMBL" id="KAK6149044.1"/>
    </source>
</evidence>
<dbReference type="EMBL" id="JABTTQ020000009">
    <property type="protein sequence ID" value="KAK6149044.1"/>
    <property type="molecule type" value="Genomic_DNA"/>
</dbReference>
<comment type="caution">
    <text evidence="2">The sequence shown here is derived from an EMBL/GenBank/DDBJ whole genome shotgun (WGS) entry which is preliminary data.</text>
</comment>
<dbReference type="PANTHER" id="PTHR33710">
    <property type="entry name" value="BNAC02G09200D PROTEIN"/>
    <property type="match status" value="1"/>
</dbReference>
<accession>A0ABR0WS73</accession>